<name>A0A5A7PN26_STRAF</name>
<dbReference type="EMBL" id="BKCP01004849">
    <property type="protein sequence ID" value="GER34173.1"/>
    <property type="molecule type" value="Genomic_DNA"/>
</dbReference>
<protein>
    <submittedName>
        <fullName evidence="2">Sulfite reductase hemoprotein beta-component</fullName>
    </submittedName>
</protein>
<dbReference type="EMBL" id="BKCP01004849">
    <property type="protein sequence ID" value="GER34180.1"/>
    <property type="molecule type" value="Genomic_DNA"/>
</dbReference>
<accession>A0A5A7PN26</accession>
<comment type="caution">
    <text evidence="2">The sequence shown here is derived from an EMBL/GenBank/DDBJ whole genome shotgun (WGS) entry which is preliminary data.</text>
</comment>
<reference evidence="3" key="1">
    <citation type="journal article" date="2019" name="Curr. Biol.">
        <title>Genome Sequence of Striga asiatica Provides Insight into the Evolution of Plant Parasitism.</title>
        <authorList>
            <person name="Yoshida S."/>
            <person name="Kim S."/>
            <person name="Wafula E.K."/>
            <person name="Tanskanen J."/>
            <person name="Kim Y.M."/>
            <person name="Honaas L."/>
            <person name="Yang Z."/>
            <person name="Spallek T."/>
            <person name="Conn C.E."/>
            <person name="Ichihashi Y."/>
            <person name="Cheong K."/>
            <person name="Cui S."/>
            <person name="Der J.P."/>
            <person name="Gundlach H."/>
            <person name="Jiao Y."/>
            <person name="Hori C."/>
            <person name="Ishida J.K."/>
            <person name="Kasahara H."/>
            <person name="Kiba T."/>
            <person name="Kim M.S."/>
            <person name="Koo N."/>
            <person name="Laohavisit A."/>
            <person name="Lee Y.H."/>
            <person name="Lumba S."/>
            <person name="McCourt P."/>
            <person name="Mortimer J.C."/>
            <person name="Mutuku J.M."/>
            <person name="Nomura T."/>
            <person name="Sasaki-Sekimoto Y."/>
            <person name="Seto Y."/>
            <person name="Wang Y."/>
            <person name="Wakatake T."/>
            <person name="Sakakibara H."/>
            <person name="Demura T."/>
            <person name="Yamaguchi S."/>
            <person name="Yoneyama K."/>
            <person name="Manabe R.I."/>
            <person name="Nelson D.C."/>
            <person name="Schulman A.H."/>
            <person name="Timko M.P."/>
            <person name="dePamphilis C.W."/>
            <person name="Choi D."/>
            <person name="Shirasu K."/>
        </authorList>
    </citation>
    <scope>NUCLEOTIDE SEQUENCE [LARGE SCALE GENOMIC DNA]</scope>
    <source>
        <strain evidence="3">cv. UVA1</strain>
    </source>
</reference>
<keyword evidence="3" id="KW-1185">Reference proteome</keyword>
<dbReference type="AlphaFoldDB" id="A0A5A7PN26"/>
<evidence type="ECO:0000313" key="3">
    <source>
        <dbReference type="Proteomes" id="UP000325081"/>
    </source>
</evidence>
<dbReference type="Proteomes" id="UP000325081">
    <property type="component" value="Unassembled WGS sequence"/>
</dbReference>
<evidence type="ECO:0000313" key="2">
    <source>
        <dbReference type="EMBL" id="GER34180.1"/>
    </source>
</evidence>
<sequence>MSSHGNRHPLSVSFFNAPGKFETESGRSTAIERRLGFTTAHLNDSSRSRIARWSKTREGSEAFGVPLSTSSPQLWLVTFERVNRSMRTAPCGCGRSPPSTTRCLKRLMFHI</sequence>
<gene>
    <name evidence="1" type="ORF">STAS_10368</name>
    <name evidence="2" type="ORF">STAS_10379</name>
</gene>
<evidence type="ECO:0000313" key="1">
    <source>
        <dbReference type="EMBL" id="GER34173.1"/>
    </source>
</evidence>
<reference evidence="2" key="2">
    <citation type="journal article" date="2019" name="Curr. Biol.">
        <title>Genome Sequence of Striga asiatica Provides Insight into the Evolution of Plant Parasitism.</title>
        <authorList>
            <person name="Yoshida S."/>
            <person name="Kim S."/>
            <person name="Wafula E.K."/>
            <person name="Tanskanen J."/>
            <person name="Kim Y."/>
            <person name="Honaas L."/>
            <person name="Yang Z."/>
            <person name="Spallek T."/>
            <person name="Conn C.E."/>
            <person name="Ichihashi Y."/>
            <person name="Cheong K."/>
            <person name="Cui S."/>
            <person name="Der J.P."/>
            <person name="Gundlach H."/>
            <person name="Jiao Y."/>
            <person name="Hori C."/>
            <person name="Ishida J.K."/>
            <person name="Kasahara H."/>
            <person name="Kiba T."/>
            <person name="Kim M."/>
            <person name="Koo N."/>
            <person name="Laohavisit A."/>
            <person name="Lee Y."/>
            <person name="Lumba S."/>
            <person name="Mccourt P."/>
            <person name="Mortimer J.C."/>
            <person name="Mutuku J.M."/>
            <person name="Nomura T."/>
            <person name="Sasaki-sekimoto Y."/>
            <person name="Seto Y."/>
            <person name="Wang Y."/>
            <person name="Wakatake T."/>
            <person name="Sakakibara H."/>
            <person name="Demura T."/>
            <person name="Yamaguchi S."/>
            <person name="Yoneyama K."/>
            <person name="Manabe R."/>
            <person name="Nelson D.C."/>
            <person name="Schulman A.H."/>
            <person name="Timko M.P."/>
            <person name="Depamphilis C.W."/>
            <person name="Choi D."/>
            <person name="Shirasu K."/>
        </authorList>
    </citation>
    <scope>NUCLEOTIDE SEQUENCE [LARGE SCALE GENOMIC DNA]</scope>
    <source>
        <strain evidence="2">UVA1</strain>
    </source>
</reference>
<organism evidence="2 3">
    <name type="scientific">Striga asiatica</name>
    <name type="common">Asiatic witchweed</name>
    <name type="synonym">Buchnera asiatica</name>
    <dbReference type="NCBI Taxonomy" id="4170"/>
    <lineage>
        <taxon>Eukaryota</taxon>
        <taxon>Viridiplantae</taxon>
        <taxon>Streptophyta</taxon>
        <taxon>Embryophyta</taxon>
        <taxon>Tracheophyta</taxon>
        <taxon>Spermatophyta</taxon>
        <taxon>Magnoliopsida</taxon>
        <taxon>eudicotyledons</taxon>
        <taxon>Gunneridae</taxon>
        <taxon>Pentapetalae</taxon>
        <taxon>asterids</taxon>
        <taxon>lamiids</taxon>
        <taxon>Lamiales</taxon>
        <taxon>Orobanchaceae</taxon>
        <taxon>Buchnereae</taxon>
        <taxon>Striga</taxon>
    </lineage>
</organism>
<proteinExistence type="predicted"/>